<dbReference type="OrthoDB" id="9766798at2"/>
<gene>
    <name evidence="8" type="ORF">F0L68_21815</name>
</gene>
<dbReference type="Pfam" id="PF03601">
    <property type="entry name" value="Cons_hypoth698"/>
    <property type="match status" value="1"/>
</dbReference>
<dbReference type="GO" id="GO:0005886">
    <property type="term" value="C:plasma membrane"/>
    <property type="evidence" value="ECO:0007669"/>
    <property type="project" value="UniProtKB-SubCell"/>
</dbReference>
<evidence type="ECO:0000256" key="1">
    <source>
        <dbReference type="ARBA" id="ARBA00004651"/>
    </source>
</evidence>
<keyword evidence="4 7" id="KW-0812">Transmembrane</keyword>
<feature type="transmembrane region" description="Helical" evidence="7">
    <location>
        <begin position="93"/>
        <end position="112"/>
    </location>
</feature>
<feature type="transmembrane region" description="Helical" evidence="7">
    <location>
        <begin position="304"/>
        <end position="325"/>
    </location>
</feature>
<keyword evidence="3" id="KW-1003">Cell membrane</keyword>
<dbReference type="Proteomes" id="UP000323454">
    <property type="component" value="Unassembled WGS sequence"/>
</dbReference>
<dbReference type="InterPro" id="IPR018383">
    <property type="entry name" value="UPF0324_pro"/>
</dbReference>
<evidence type="ECO:0000256" key="3">
    <source>
        <dbReference type="ARBA" id="ARBA00022475"/>
    </source>
</evidence>
<dbReference type="PANTHER" id="PTHR30106">
    <property type="entry name" value="INNER MEMBRANE PROTEIN YEIH-RELATED"/>
    <property type="match status" value="1"/>
</dbReference>
<keyword evidence="5 7" id="KW-1133">Transmembrane helix</keyword>
<evidence type="ECO:0000256" key="7">
    <source>
        <dbReference type="SAM" id="Phobius"/>
    </source>
</evidence>
<organism evidence="8 9">
    <name type="scientific">Solihabitans fulvus</name>
    <dbReference type="NCBI Taxonomy" id="1892852"/>
    <lineage>
        <taxon>Bacteria</taxon>
        <taxon>Bacillati</taxon>
        <taxon>Actinomycetota</taxon>
        <taxon>Actinomycetes</taxon>
        <taxon>Pseudonocardiales</taxon>
        <taxon>Pseudonocardiaceae</taxon>
        <taxon>Solihabitans</taxon>
    </lineage>
</organism>
<keyword evidence="9" id="KW-1185">Reference proteome</keyword>
<reference evidence="8 9" key="2">
    <citation type="submission" date="2019-09" db="EMBL/GenBank/DDBJ databases">
        <authorList>
            <person name="Jin C."/>
        </authorList>
    </citation>
    <scope>NUCLEOTIDE SEQUENCE [LARGE SCALE GENOMIC DNA]</scope>
    <source>
        <strain evidence="8 9">AN110305</strain>
    </source>
</reference>
<comment type="caution">
    <text evidence="8">The sequence shown here is derived from an EMBL/GenBank/DDBJ whole genome shotgun (WGS) entry which is preliminary data.</text>
</comment>
<evidence type="ECO:0000256" key="2">
    <source>
        <dbReference type="ARBA" id="ARBA00007977"/>
    </source>
</evidence>
<feature type="transmembrane region" description="Helical" evidence="7">
    <location>
        <begin position="332"/>
        <end position="353"/>
    </location>
</feature>
<sequence length="355" mass="35600">MTTCRTVGYRSAARGGSVGYVSTTRTTTSPVTRTLLPGLGLVAAGVAVSYLVNLALPPVSALTAAVLLGVVVGNLPILPATARPGLTWATRRLLRAGVVLLGLQLAVPQVLALGGGTLLAVVVTVAVTFLGTIALGRLLRLPRGLSLLVGTGFAICGASAIAAMEGVVDREEEDVASGVALVTIFGSVSMLVLPMLAGPLGLSDADYGRLAGMSVHEVAQVVAAASPLGAAAVTVAVVAKLSRVVLLAPMVAAVSLVERRRRPATEGKRPPLVPLFVLGFLGMVAVRSLGVLPGGVLDATKTLTTLLLAGALFGLGCGVRIGALVRTGPRALLLGLLSTLLVTGVAFAALRVIGG</sequence>
<feature type="transmembrane region" description="Helical" evidence="7">
    <location>
        <begin position="272"/>
        <end position="292"/>
    </location>
</feature>
<dbReference type="EMBL" id="VUOB01000038">
    <property type="protein sequence ID" value="KAA2259560.1"/>
    <property type="molecule type" value="Genomic_DNA"/>
</dbReference>
<feature type="transmembrane region" description="Helical" evidence="7">
    <location>
        <begin position="35"/>
        <end position="56"/>
    </location>
</feature>
<evidence type="ECO:0000256" key="4">
    <source>
        <dbReference type="ARBA" id="ARBA00022692"/>
    </source>
</evidence>
<evidence type="ECO:0000256" key="6">
    <source>
        <dbReference type="ARBA" id="ARBA00023136"/>
    </source>
</evidence>
<feature type="transmembrane region" description="Helical" evidence="7">
    <location>
        <begin position="145"/>
        <end position="163"/>
    </location>
</feature>
<protein>
    <submittedName>
        <fullName evidence="8">Putative sulfate exporter family transporter</fullName>
    </submittedName>
</protein>
<feature type="transmembrane region" description="Helical" evidence="7">
    <location>
        <begin position="175"/>
        <end position="197"/>
    </location>
</feature>
<accession>A0A5B2X8I5</accession>
<evidence type="ECO:0000313" key="9">
    <source>
        <dbReference type="Proteomes" id="UP000323454"/>
    </source>
</evidence>
<comment type="subcellular location">
    <subcellularLocation>
        <location evidence="1">Cell membrane</location>
        <topology evidence="1">Multi-pass membrane protein</topology>
    </subcellularLocation>
</comment>
<dbReference type="RefSeq" id="WP_149851473.1">
    <property type="nucleotide sequence ID" value="NZ_VUOB01000038.1"/>
</dbReference>
<dbReference type="PANTHER" id="PTHR30106:SF2">
    <property type="entry name" value="UPF0324 INNER MEMBRANE PROTEIN YEIH"/>
    <property type="match status" value="1"/>
</dbReference>
<feature type="transmembrane region" description="Helical" evidence="7">
    <location>
        <begin position="118"/>
        <end position="138"/>
    </location>
</feature>
<reference evidence="8 9" key="1">
    <citation type="submission" date="2019-09" db="EMBL/GenBank/DDBJ databases">
        <title>Goodfellowia gen. nov., a new genus of the Pseudonocardineae related to Actinoalloteichus, containing Goodfellowia coeruleoviolacea gen. nov., comb. nov. gen. nov., comb. nov.</title>
        <authorList>
            <person name="Labeda D."/>
        </authorList>
    </citation>
    <scope>NUCLEOTIDE SEQUENCE [LARGE SCALE GENOMIC DNA]</scope>
    <source>
        <strain evidence="8 9">AN110305</strain>
    </source>
</reference>
<proteinExistence type="inferred from homology"/>
<keyword evidence="6 7" id="KW-0472">Membrane</keyword>
<dbReference type="AlphaFoldDB" id="A0A5B2X8I5"/>
<name>A0A5B2X8I5_9PSEU</name>
<feature type="transmembrane region" description="Helical" evidence="7">
    <location>
        <begin position="62"/>
        <end position="81"/>
    </location>
</feature>
<evidence type="ECO:0000313" key="8">
    <source>
        <dbReference type="EMBL" id="KAA2259560.1"/>
    </source>
</evidence>
<evidence type="ECO:0000256" key="5">
    <source>
        <dbReference type="ARBA" id="ARBA00022989"/>
    </source>
</evidence>
<comment type="similarity">
    <text evidence="2">Belongs to the UPF0324 family.</text>
</comment>